<dbReference type="Proteomes" id="UP000014003">
    <property type="component" value="Unassembled WGS sequence"/>
</dbReference>
<dbReference type="AlphaFoldDB" id="R8CMG7"/>
<comment type="caution">
    <text evidence="2">The sequence shown here is derived from an EMBL/GenBank/DDBJ whole genome shotgun (WGS) entry which is preliminary data.</text>
</comment>
<evidence type="ECO:0000259" key="1">
    <source>
        <dbReference type="PROSITE" id="PS50164"/>
    </source>
</evidence>
<dbReference type="PROSITE" id="PS50164">
    <property type="entry name" value="GIY_YIG"/>
    <property type="match status" value="1"/>
</dbReference>
<proteinExistence type="predicted"/>
<evidence type="ECO:0000313" key="3">
    <source>
        <dbReference type="Proteomes" id="UP000014003"/>
    </source>
</evidence>
<dbReference type="PATRIC" id="fig|1053205.3.peg.4861"/>
<dbReference type="EMBL" id="AHDZ01000047">
    <property type="protein sequence ID" value="EOO12794.1"/>
    <property type="molecule type" value="Genomic_DNA"/>
</dbReference>
<dbReference type="HOGENOM" id="CLU_009521_0_0_9"/>
<dbReference type="Gene3D" id="3.40.50.300">
    <property type="entry name" value="P-loop containing nucleotide triphosphate hydrolases"/>
    <property type="match status" value="1"/>
</dbReference>
<dbReference type="CDD" id="cd10439">
    <property type="entry name" value="GIY-YIG_COG3410"/>
    <property type="match status" value="1"/>
</dbReference>
<feature type="domain" description="GIY-YIG" evidence="1">
    <location>
        <begin position="28"/>
        <end position="107"/>
    </location>
</feature>
<sequence>MEGLTIKTIPFTKEEIDKIKTDYNVFNDYPIIYILHKEKEAYIGETVNAFNRLHNHRLNRNNTSNAKNRHDFKHVTLIKHEKFNQSATYNLETKLINYFLGDERYTLRNVSQTVSSVVHNYYEKSFYNDEVFEAIWETLKDTEQIVNKDLFLIENNDIFKLSPFKQLTSEQFELYQDVVYELEEQFFKMNTQNKTEHKVIFIEGSAGVGKSVVLSSLYYKTLEMSKDKNSHLYDTSSYILINHNEALKTFHSIASNVKIMQKNKILKPTSFINQMPLDKESTQADIVFVDEAHLLLSSSDSYNSYHGQNHLEDIIKRAKVTIIIFDSKQVTRNKAYWDAKTLNAVLSKYKPKRYELSTQMRMHAGDELVSWLDNLVQKKITPMPNVPKTYDFDIFEHASDMHKKIQQQNTKWGLSRVVSTFDFEHKKDGGKYHVTTGGLELPWNLTDSSTTWAQREKTSPHGSSIDEVGSIYTVQGFDLNYVGVILGPSISYDEKNNKLVILSDSYKDTEAFKGLGNHPNAAKIKEEIILNALNILLKRGIKGLYLYAHDEKLSSKLMEIKKATLLYR</sequence>
<reference evidence="2 3" key="1">
    <citation type="submission" date="2012-12" db="EMBL/GenBank/DDBJ databases">
        <title>The Genome Sequence of Bacillus cereus HuA3-9.</title>
        <authorList>
            <consortium name="The Broad Institute Genome Sequencing Platform"/>
            <consortium name="The Broad Institute Genome Sequencing Center for Infectious Disease"/>
            <person name="Feldgarden M."/>
            <person name="Van der Auwera G.A."/>
            <person name="Mahillon J."/>
            <person name="Duprez V."/>
            <person name="Timmery S."/>
            <person name="Mattelet C."/>
            <person name="Dierick K."/>
            <person name="Sun M."/>
            <person name="Yu Z."/>
            <person name="Zhu L."/>
            <person name="Hu X."/>
            <person name="Shank E.B."/>
            <person name="Swiecicka I."/>
            <person name="Hansen B.M."/>
            <person name="Andrup L."/>
            <person name="Walker B."/>
            <person name="Young S.K."/>
            <person name="Zeng Q."/>
            <person name="Gargeya S."/>
            <person name="Fitzgerald M."/>
            <person name="Haas B."/>
            <person name="Abouelleil A."/>
            <person name="Alvarado L."/>
            <person name="Arachchi H.M."/>
            <person name="Berlin A.M."/>
            <person name="Chapman S.B."/>
            <person name="Dewar J."/>
            <person name="Goldberg J."/>
            <person name="Griggs A."/>
            <person name="Gujja S."/>
            <person name="Hansen M."/>
            <person name="Howarth C."/>
            <person name="Imamovic A."/>
            <person name="Larimer J."/>
            <person name="McCowan C."/>
            <person name="Murphy C."/>
            <person name="Neiman D."/>
            <person name="Pearson M."/>
            <person name="Priest M."/>
            <person name="Roberts A."/>
            <person name="Saif S."/>
            <person name="Shea T."/>
            <person name="Sisk P."/>
            <person name="Sykes S."/>
            <person name="Wortman J."/>
            <person name="Nusbaum C."/>
            <person name="Birren B."/>
        </authorList>
    </citation>
    <scope>NUCLEOTIDE SEQUENCE [LARGE SCALE GENOMIC DNA]</scope>
    <source>
        <strain evidence="2 3">HuA3-9</strain>
    </source>
</reference>
<gene>
    <name evidence="2" type="ORF">IGA_04808</name>
</gene>
<organism evidence="2 3">
    <name type="scientific">Bacillus cereus HuA3-9</name>
    <dbReference type="NCBI Taxonomy" id="1053205"/>
    <lineage>
        <taxon>Bacteria</taxon>
        <taxon>Bacillati</taxon>
        <taxon>Bacillota</taxon>
        <taxon>Bacilli</taxon>
        <taxon>Bacillales</taxon>
        <taxon>Bacillaceae</taxon>
        <taxon>Bacillus</taxon>
        <taxon>Bacillus cereus group</taxon>
    </lineage>
</organism>
<evidence type="ECO:0000313" key="2">
    <source>
        <dbReference type="EMBL" id="EOO12794.1"/>
    </source>
</evidence>
<dbReference type="InterPro" id="IPR027417">
    <property type="entry name" value="P-loop_NTPase"/>
</dbReference>
<name>R8CMG7_BACCE</name>
<protein>
    <recommendedName>
        <fullName evidence="1">GIY-YIG domain-containing protein</fullName>
    </recommendedName>
</protein>
<dbReference type="InterPro" id="IPR018647">
    <property type="entry name" value="SLFN_3-like_DNA/RNA_helicase"/>
</dbReference>
<accession>R8CMG7</accession>
<dbReference type="SUPFAM" id="SSF52540">
    <property type="entry name" value="P-loop containing nucleoside triphosphate hydrolases"/>
    <property type="match status" value="1"/>
</dbReference>
<dbReference type="InterPro" id="IPR000305">
    <property type="entry name" value="GIY-YIG_endonuc"/>
</dbReference>
<dbReference type="Pfam" id="PF09848">
    <property type="entry name" value="SLFN-g3_helicase"/>
    <property type="match status" value="1"/>
</dbReference>
<dbReference type="RefSeq" id="WP_016096823.1">
    <property type="nucleotide sequence ID" value="NZ_KB976148.1"/>
</dbReference>